<proteinExistence type="predicted"/>
<dbReference type="Proteomes" id="UP001482455">
    <property type="component" value="Unassembled WGS sequence"/>
</dbReference>
<keyword evidence="2" id="KW-1185">Reference proteome</keyword>
<protein>
    <submittedName>
        <fullName evidence="1">Uncharacterized protein</fullName>
    </submittedName>
</protein>
<reference evidence="1 2" key="1">
    <citation type="submission" date="2024-02" db="EMBL/GenBank/DDBJ databases">
        <title>FIRST GENOME SEQUENCES OF Leishmania (Viannia) shawi, Leishmania (Viannia) lindenbergi AND Leishmania (Viannia) utingensis.</title>
        <authorList>
            <person name="Resadore F."/>
            <person name="Custodio M.G.F."/>
            <person name="Boite M.C."/>
            <person name="Cupolillo E."/>
            <person name="Ferreira G.E.M."/>
        </authorList>
    </citation>
    <scope>NUCLEOTIDE SEQUENCE [LARGE SCALE GENOMIC DNA]</scope>
    <source>
        <strain evidence="1 2">ITUB/BR/1977/M4964</strain>
    </source>
</reference>
<organism evidence="1 2">
    <name type="scientific">Leishmania utingensis</name>
    <dbReference type="NCBI Taxonomy" id="653362"/>
    <lineage>
        <taxon>Eukaryota</taxon>
        <taxon>Discoba</taxon>
        <taxon>Euglenozoa</taxon>
        <taxon>Kinetoplastea</taxon>
        <taxon>Metakinetoplastina</taxon>
        <taxon>Trypanosomatida</taxon>
        <taxon>Trypanosomatidae</taxon>
        <taxon>Leishmaniinae</taxon>
        <taxon>Leishmania</taxon>
    </lineage>
</organism>
<name>A0AAW3A4G1_9TRYP</name>
<evidence type="ECO:0000313" key="2">
    <source>
        <dbReference type="Proteomes" id="UP001482455"/>
    </source>
</evidence>
<accession>A0AAW3A4G1</accession>
<comment type="caution">
    <text evidence="1">The sequence shown here is derived from an EMBL/GenBank/DDBJ whole genome shotgun (WGS) entry which is preliminary data.</text>
</comment>
<dbReference type="EMBL" id="JBAMZL010000033">
    <property type="protein sequence ID" value="KAL0498669.1"/>
    <property type="molecule type" value="Genomic_DNA"/>
</dbReference>
<dbReference type="AlphaFoldDB" id="A0AAW3A4G1"/>
<gene>
    <name evidence="1" type="ORF">Q4I30_006429</name>
</gene>
<sequence length="213" mass="23259">MTLSSLDKIESLVVLEAIVPICCSQIYSLLPLGTALSLKKIVASQGGIFDVIDLAQSRTLVFLSLYRRLNLIVLHASSTTLISVVALQHCAALEVVDVCAWHSVGRSRATRIGAVLVWGGRHWMWCAPRIQAELLLTSCIYPNEVSPLGQCVNLRELALTGTLANQSEGWAHARFASSCHQLLPPARECDGVAESSVLTVLEHEWWHRGPAIN</sequence>
<evidence type="ECO:0000313" key="1">
    <source>
        <dbReference type="EMBL" id="KAL0498669.1"/>
    </source>
</evidence>